<organism evidence="4 5">
    <name type="scientific">Teichococcus vastitatis</name>
    <dbReference type="NCBI Taxonomy" id="2307076"/>
    <lineage>
        <taxon>Bacteria</taxon>
        <taxon>Pseudomonadati</taxon>
        <taxon>Pseudomonadota</taxon>
        <taxon>Alphaproteobacteria</taxon>
        <taxon>Acetobacterales</taxon>
        <taxon>Roseomonadaceae</taxon>
        <taxon>Roseomonas</taxon>
    </lineage>
</organism>
<name>A0ABS9WDM1_9PROT</name>
<dbReference type="RefSeq" id="WP_238384272.1">
    <property type="nucleotide sequence ID" value="NZ_JALBUU010000125.1"/>
</dbReference>
<evidence type="ECO:0000313" key="4">
    <source>
        <dbReference type="EMBL" id="MCI0757088.1"/>
    </source>
</evidence>
<dbReference type="EMBL" id="JALBUU010000125">
    <property type="protein sequence ID" value="MCI0757088.1"/>
    <property type="molecule type" value="Genomic_DNA"/>
</dbReference>
<keyword evidence="5" id="KW-1185">Reference proteome</keyword>
<dbReference type="Gene3D" id="3.40.630.30">
    <property type="match status" value="1"/>
</dbReference>
<protein>
    <submittedName>
        <fullName evidence="4">GNAT family N-acetyltransferase</fullName>
    </submittedName>
</protein>
<dbReference type="Proteomes" id="UP001201985">
    <property type="component" value="Unassembled WGS sequence"/>
</dbReference>
<dbReference type="InterPro" id="IPR016181">
    <property type="entry name" value="Acyl_CoA_acyltransferase"/>
</dbReference>
<dbReference type="PANTHER" id="PTHR43877">
    <property type="entry name" value="AMINOALKYLPHOSPHONATE N-ACETYLTRANSFERASE-RELATED-RELATED"/>
    <property type="match status" value="1"/>
</dbReference>
<reference evidence="4 5" key="1">
    <citation type="submission" date="2022-03" db="EMBL/GenBank/DDBJ databases">
        <title>Complete genome analysis of Roseomonas KG 17.1 : a prolific producer of plant growth promoters.</title>
        <authorList>
            <person name="Saadouli I."/>
            <person name="Najjari A."/>
            <person name="Mosbah A."/>
            <person name="Ouzari H.I."/>
        </authorList>
    </citation>
    <scope>NUCLEOTIDE SEQUENCE [LARGE SCALE GENOMIC DNA]</scope>
    <source>
        <strain evidence="4 5">KG17-1</strain>
    </source>
</reference>
<dbReference type="SUPFAM" id="SSF55729">
    <property type="entry name" value="Acyl-CoA N-acyltransferases (Nat)"/>
    <property type="match status" value="1"/>
</dbReference>
<evidence type="ECO:0000313" key="5">
    <source>
        <dbReference type="Proteomes" id="UP001201985"/>
    </source>
</evidence>
<keyword evidence="2" id="KW-0012">Acyltransferase</keyword>
<dbReference type="Pfam" id="PF00583">
    <property type="entry name" value="Acetyltransf_1"/>
    <property type="match status" value="1"/>
</dbReference>
<dbReference type="InterPro" id="IPR000182">
    <property type="entry name" value="GNAT_dom"/>
</dbReference>
<evidence type="ECO:0000259" key="3">
    <source>
        <dbReference type="PROSITE" id="PS51186"/>
    </source>
</evidence>
<feature type="domain" description="N-acetyltransferase" evidence="3">
    <location>
        <begin position="7"/>
        <end position="154"/>
    </location>
</feature>
<comment type="caution">
    <text evidence="4">The sequence shown here is derived from an EMBL/GenBank/DDBJ whole genome shotgun (WGS) entry which is preliminary data.</text>
</comment>
<sequence length="158" mass="17164">MAPLSDPAPRLARAAEAPALAALVERAYAPWVAVIGRRPAPMQDDYTARISAGQTWVVAVDGALAGAAVIEERPDCLWLDNVAVDPAHHGGGLGRALLRFVGREALRRGLPQVGLITNEKMARNIALYQRLGFEEVERREEHGFRRVEFRIAAAHLAG</sequence>
<keyword evidence="1" id="KW-0808">Transferase</keyword>
<accession>A0ABS9WDM1</accession>
<evidence type="ECO:0000256" key="2">
    <source>
        <dbReference type="ARBA" id="ARBA00023315"/>
    </source>
</evidence>
<dbReference type="PROSITE" id="PS51186">
    <property type="entry name" value="GNAT"/>
    <property type="match status" value="1"/>
</dbReference>
<evidence type="ECO:0000256" key="1">
    <source>
        <dbReference type="ARBA" id="ARBA00022679"/>
    </source>
</evidence>
<dbReference type="InterPro" id="IPR050832">
    <property type="entry name" value="Bact_Acetyltransf"/>
</dbReference>
<proteinExistence type="predicted"/>
<gene>
    <name evidence="4" type="ORF">MON41_25990</name>
</gene>
<dbReference type="CDD" id="cd04301">
    <property type="entry name" value="NAT_SF"/>
    <property type="match status" value="1"/>
</dbReference>